<name>A0AAD5VH75_9AGAR</name>
<gene>
    <name evidence="4" type="ORF">NP233_g11074</name>
</gene>
<dbReference type="AlphaFoldDB" id="A0AAD5VH75"/>
<evidence type="ECO:0000256" key="1">
    <source>
        <dbReference type="SAM" id="MobiDB-lite"/>
    </source>
</evidence>
<comment type="caution">
    <text evidence="4">The sequence shown here is derived from an EMBL/GenBank/DDBJ whole genome shotgun (WGS) entry which is preliminary data.</text>
</comment>
<feature type="domain" description="DUF6533" evidence="3">
    <location>
        <begin position="50"/>
        <end position="90"/>
    </location>
</feature>
<keyword evidence="2" id="KW-1133">Transmembrane helix</keyword>
<proteinExistence type="predicted"/>
<evidence type="ECO:0000313" key="5">
    <source>
        <dbReference type="Proteomes" id="UP001213000"/>
    </source>
</evidence>
<dbReference type="Pfam" id="PF20151">
    <property type="entry name" value="DUF6533"/>
    <property type="match status" value="1"/>
</dbReference>
<feature type="transmembrane region" description="Helical" evidence="2">
    <location>
        <begin position="37"/>
        <end position="60"/>
    </location>
</feature>
<evidence type="ECO:0000256" key="2">
    <source>
        <dbReference type="SAM" id="Phobius"/>
    </source>
</evidence>
<dbReference type="InterPro" id="IPR045340">
    <property type="entry name" value="DUF6533"/>
</dbReference>
<feature type="transmembrane region" description="Helical" evidence="2">
    <location>
        <begin position="191"/>
        <end position="215"/>
    </location>
</feature>
<sequence length="355" mass="39287">MQPLFGMTGMSGISQVNLAAASTVSNDPQVQVALASGFQLIHILQVYTSSMMALAVWDWMVCLRMEWHRIWKREWSAIKCLYIWTRYYGIACFAINLWLFNAEFTVAQCKTLHYLIAATCMWVTLGSEAILAIRTYAFLGKQLWVGILMTAMLLGEMAFLLYVSIAAVYQIPPLIGDKGPCTASDKPGKHVVSGFWLAPVVFDLICTALTIGRSLMLRGVGVRSDIVSIFVREGIFYFMAVAGVNVLNAAFMIQSSNPNLQNINCYLALVLSQVLCCRLVLNLRSQSDKSTTHTGSESHPSFAVSASRPPNYSIPLKKYRGTAGMKSQDAHSDELFEGVKVQIDVEREGEGSHKV</sequence>
<dbReference type="Proteomes" id="UP001213000">
    <property type="component" value="Unassembled WGS sequence"/>
</dbReference>
<keyword evidence="5" id="KW-1185">Reference proteome</keyword>
<feature type="transmembrane region" description="Helical" evidence="2">
    <location>
        <begin position="143"/>
        <end position="171"/>
    </location>
</feature>
<dbReference type="EMBL" id="JANIEX010001243">
    <property type="protein sequence ID" value="KAJ3560071.1"/>
    <property type="molecule type" value="Genomic_DNA"/>
</dbReference>
<keyword evidence="2" id="KW-0472">Membrane</keyword>
<organism evidence="4 5">
    <name type="scientific">Leucocoprinus birnbaumii</name>
    <dbReference type="NCBI Taxonomy" id="56174"/>
    <lineage>
        <taxon>Eukaryota</taxon>
        <taxon>Fungi</taxon>
        <taxon>Dikarya</taxon>
        <taxon>Basidiomycota</taxon>
        <taxon>Agaricomycotina</taxon>
        <taxon>Agaricomycetes</taxon>
        <taxon>Agaricomycetidae</taxon>
        <taxon>Agaricales</taxon>
        <taxon>Agaricineae</taxon>
        <taxon>Agaricaceae</taxon>
        <taxon>Leucocoprinus</taxon>
    </lineage>
</organism>
<accession>A0AAD5VH75</accession>
<feature type="region of interest" description="Disordered" evidence="1">
    <location>
        <begin position="288"/>
        <end position="308"/>
    </location>
</feature>
<feature type="transmembrane region" description="Helical" evidence="2">
    <location>
        <begin position="112"/>
        <end position="131"/>
    </location>
</feature>
<feature type="transmembrane region" description="Helical" evidence="2">
    <location>
        <begin position="235"/>
        <end position="254"/>
    </location>
</feature>
<evidence type="ECO:0000313" key="4">
    <source>
        <dbReference type="EMBL" id="KAJ3560071.1"/>
    </source>
</evidence>
<feature type="transmembrane region" description="Helical" evidence="2">
    <location>
        <begin position="81"/>
        <end position="100"/>
    </location>
</feature>
<keyword evidence="2" id="KW-0812">Transmembrane</keyword>
<protein>
    <recommendedName>
        <fullName evidence="3">DUF6533 domain-containing protein</fullName>
    </recommendedName>
</protein>
<evidence type="ECO:0000259" key="3">
    <source>
        <dbReference type="Pfam" id="PF20151"/>
    </source>
</evidence>
<reference evidence="4" key="1">
    <citation type="submission" date="2022-07" db="EMBL/GenBank/DDBJ databases">
        <title>Genome Sequence of Leucocoprinus birnbaumii.</title>
        <authorList>
            <person name="Buettner E."/>
        </authorList>
    </citation>
    <scope>NUCLEOTIDE SEQUENCE</scope>
    <source>
        <strain evidence="4">VT141</strain>
    </source>
</reference>